<dbReference type="SUPFAM" id="SSF69047">
    <property type="entry name" value="Hypothetical protein YjbJ"/>
    <property type="match status" value="1"/>
</dbReference>
<comment type="caution">
    <text evidence="2">The sequence shown here is derived from an EMBL/GenBank/DDBJ whole genome shotgun (WGS) entry which is preliminary data.</text>
</comment>
<evidence type="ECO:0000256" key="1">
    <source>
        <dbReference type="SAM" id="Coils"/>
    </source>
</evidence>
<dbReference type="AlphaFoldDB" id="A0A4Q7PHK5"/>
<sequence>MENSQKKTNEAFKITGNWANQSKELKSKFSQLTDEDLKFEAGKENELLKRVENRLKKGREEVINIIKKGQPKAV</sequence>
<evidence type="ECO:0008006" key="4">
    <source>
        <dbReference type="Google" id="ProtNLM"/>
    </source>
</evidence>
<dbReference type="Proteomes" id="UP000292262">
    <property type="component" value="Unassembled WGS sequence"/>
</dbReference>
<gene>
    <name evidence="2" type="ORF">EV197_1294</name>
</gene>
<accession>A0A4Q7PHK5</accession>
<evidence type="ECO:0000313" key="2">
    <source>
        <dbReference type="EMBL" id="RZT00064.1"/>
    </source>
</evidence>
<dbReference type="OrthoDB" id="9796058at2"/>
<protein>
    <recommendedName>
        <fullName evidence="4">CsbD-like protein</fullName>
    </recommendedName>
</protein>
<dbReference type="InterPro" id="IPR036629">
    <property type="entry name" value="YjbJ_sf"/>
</dbReference>
<evidence type="ECO:0000313" key="3">
    <source>
        <dbReference type="Proteomes" id="UP000292262"/>
    </source>
</evidence>
<keyword evidence="3" id="KW-1185">Reference proteome</keyword>
<dbReference type="EMBL" id="SGXE01000001">
    <property type="protein sequence ID" value="RZT00064.1"/>
    <property type="molecule type" value="Genomic_DNA"/>
</dbReference>
<dbReference type="Gene3D" id="1.10.1470.10">
    <property type="entry name" value="YjbJ"/>
    <property type="match status" value="1"/>
</dbReference>
<reference evidence="2 3" key="1">
    <citation type="submission" date="2019-02" db="EMBL/GenBank/DDBJ databases">
        <title>Genomic Encyclopedia of Type Strains, Phase IV (KMG-IV): sequencing the most valuable type-strain genomes for metagenomic binning, comparative biology and taxonomic classification.</title>
        <authorList>
            <person name="Goeker M."/>
        </authorList>
    </citation>
    <scope>NUCLEOTIDE SEQUENCE [LARGE SCALE GENOMIC DNA]</scope>
    <source>
        <strain evidence="2 3">DSM 17196</strain>
    </source>
</reference>
<feature type="coiled-coil region" evidence="1">
    <location>
        <begin position="41"/>
        <end position="68"/>
    </location>
</feature>
<proteinExistence type="predicted"/>
<name>A0A4Q7PHK5_9FLAO</name>
<dbReference type="RefSeq" id="WP_130285864.1">
    <property type="nucleotide sequence ID" value="NZ_SGXE01000001.1"/>
</dbReference>
<keyword evidence="1" id="KW-0175">Coiled coil</keyword>
<organism evidence="2 3">
    <name type="scientific">Aquimarina brevivitae</name>
    <dbReference type="NCBI Taxonomy" id="323412"/>
    <lineage>
        <taxon>Bacteria</taxon>
        <taxon>Pseudomonadati</taxon>
        <taxon>Bacteroidota</taxon>
        <taxon>Flavobacteriia</taxon>
        <taxon>Flavobacteriales</taxon>
        <taxon>Flavobacteriaceae</taxon>
        <taxon>Aquimarina</taxon>
    </lineage>
</organism>